<feature type="transmembrane region" description="Helical" evidence="1">
    <location>
        <begin position="319"/>
        <end position="340"/>
    </location>
</feature>
<keyword evidence="1" id="KW-0472">Membrane</keyword>
<reference evidence="2 3" key="2">
    <citation type="journal article" date="2022" name="Arch. Microbiol.">
        <title>Rhodococcus pseudokoreensis sp. nov. isolated from the rhizosphere of young M26 apple rootstocks.</title>
        <authorList>
            <person name="Kampfer P."/>
            <person name="Glaeser S.P."/>
            <person name="Blom J."/>
            <person name="Wolf J."/>
            <person name="Benning S."/>
            <person name="Schloter M."/>
            <person name="Neumann-Schaal M."/>
        </authorList>
    </citation>
    <scope>NUCLEOTIDE SEQUENCE [LARGE SCALE GENOMIC DNA]</scope>
    <source>
        <strain evidence="2 3">R79</strain>
    </source>
</reference>
<dbReference type="Pfam" id="PF11271">
    <property type="entry name" value="PorA"/>
    <property type="match status" value="1"/>
</dbReference>
<reference evidence="2 3" key="1">
    <citation type="journal article" date="2021" name="Microbiol. Resour. Announc.">
        <title>Complete Genome Sequences of Two Rhodococcus sp. Strains with Large and Linear Chromosomes, Isolated from Apple Rhizosphere.</title>
        <authorList>
            <person name="Benning S."/>
            <person name="Brugnone N."/>
            <person name="Siani R."/>
            <person name="Kublik S."/>
            <person name="Schloter M."/>
            <person name="Rad V."/>
        </authorList>
    </citation>
    <scope>NUCLEOTIDE SEQUENCE [LARGE SCALE GENOMIC DNA]</scope>
    <source>
        <strain evidence="2 3">R79</strain>
    </source>
</reference>
<evidence type="ECO:0000256" key="1">
    <source>
        <dbReference type="SAM" id="Phobius"/>
    </source>
</evidence>
<proteinExistence type="predicted"/>
<keyword evidence="1" id="KW-0812">Transmembrane</keyword>
<protein>
    <submittedName>
        <fullName evidence="2">DUF3068 domain-containing protein</fullName>
    </submittedName>
</protein>
<evidence type="ECO:0000313" key="2">
    <source>
        <dbReference type="EMBL" id="QSE94944.1"/>
    </source>
</evidence>
<keyword evidence="3" id="KW-1185">Reference proteome</keyword>
<dbReference type="Proteomes" id="UP000662986">
    <property type="component" value="Chromosome"/>
</dbReference>
<feature type="transmembrane region" description="Helical" evidence="1">
    <location>
        <begin position="7"/>
        <end position="28"/>
    </location>
</feature>
<gene>
    <name evidence="2" type="ORF">JWS13_43240</name>
</gene>
<dbReference type="InterPro" id="IPR021424">
    <property type="entry name" value="PorA"/>
</dbReference>
<accession>A0A974ZYC0</accession>
<sequence>MSVRRSSIVWLVLGIVLIMSGVLVRFVALPALSKLPADFTASQKYEGSISALNQQAFASNDLANLVGPTVAVTADRRLSVDAVDGDTAIVTTDTAINLPDGTQQKDAHTFAVNRVDFSPVPLTEQEMQAVVPAGERATFEPHEGVAFSFTPNPPADGNQIYDTVTMTGQSATFTGEDTVAGRQVKRYEVDAAGPIQSPALLAQFEQFPTQLPKALVLGLLQAGIVPESSIPAVQEGLASLPERIAIGYGSTNSMSVAVDQQFGTPLDIAQTQGLYVTVPIDGQDVPILPLSVATLHTAPADVTAVADDLSKNATLLSAIGLWFPIVALTVGAGLIALAALRWRRQVASESPDLELEPQH</sequence>
<dbReference type="EMBL" id="CP070619">
    <property type="protein sequence ID" value="QSE94944.1"/>
    <property type="molecule type" value="Genomic_DNA"/>
</dbReference>
<evidence type="ECO:0000313" key="3">
    <source>
        <dbReference type="Proteomes" id="UP000662986"/>
    </source>
</evidence>
<name>A0A974ZYC0_9NOCA</name>
<keyword evidence="1" id="KW-1133">Transmembrane helix</keyword>
<dbReference type="RefSeq" id="WP_206011212.1">
    <property type="nucleotide sequence ID" value="NZ_CP070619.1"/>
</dbReference>
<organism evidence="2 3">
    <name type="scientific">Rhodococcus pseudokoreensis</name>
    <dbReference type="NCBI Taxonomy" id="2811421"/>
    <lineage>
        <taxon>Bacteria</taxon>
        <taxon>Bacillati</taxon>
        <taxon>Actinomycetota</taxon>
        <taxon>Actinomycetes</taxon>
        <taxon>Mycobacteriales</taxon>
        <taxon>Nocardiaceae</taxon>
        <taxon>Rhodococcus</taxon>
    </lineage>
</organism>